<feature type="transmembrane region" description="Helical" evidence="7">
    <location>
        <begin position="124"/>
        <end position="143"/>
    </location>
</feature>
<protein>
    <submittedName>
        <fullName evidence="9">Rhomboid family intramembrane serine protease</fullName>
    </submittedName>
</protein>
<comment type="subcellular location">
    <subcellularLocation>
        <location evidence="1">Membrane</location>
        <topology evidence="1">Multi-pass membrane protein</topology>
    </subcellularLocation>
</comment>
<feature type="transmembrane region" description="Helical" evidence="7">
    <location>
        <begin position="179"/>
        <end position="197"/>
    </location>
</feature>
<keyword evidence="5 7" id="KW-1133">Transmembrane helix</keyword>
<feature type="transmembrane region" description="Helical" evidence="7">
    <location>
        <begin position="100"/>
        <end position="118"/>
    </location>
</feature>
<proteinExistence type="inferred from homology"/>
<dbReference type="SUPFAM" id="SSF144091">
    <property type="entry name" value="Rhomboid-like"/>
    <property type="match status" value="1"/>
</dbReference>
<comment type="caution">
    <text evidence="9">The sequence shown here is derived from an EMBL/GenBank/DDBJ whole genome shotgun (WGS) entry which is preliminary data.</text>
</comment>
<keyword evidence="4" id="KW-0378">Hydrolase</keyword>
<keyword evidence="9" id="KW-0645">Protease</keyword>
<feature type="domain" description="Peptidase S54 rhomboid" evidence="8">
    <location>
        <begin position="60"/>
        <end position="191"/>
    </location>
</feature>
<accession>A0A328TYG3</accession>
<feature type="transmembrane region" description="Helical" evidence="7">
    <location>
        <begin position="69"/>
        <end position="88"/>
    </location>
</feature>
<evidence type="ECO:0000313" key="10">
    <source>
        <dbReference type="Proteomes" id="UP000249260"/>
    </source>
</evidence>
<evidence type="ECO:0000256" key="5">
    <source>
        <dbReference type="ARBA" id="ARBA00022989"/>
    </source>
</evidence>
<evidence type="ECO:0000256" key="2">
    <source>
        <dbReference type="ARBA" id="ARBA00009045"/>
    </source>
</evidence>
<dbReference type="InterPro" id="IPR035952">
    <property type="entry name" value="Rhomboid-like_sf"/>
</dbReference>
<evidence type="ECO:0000256" key="1">
    <source>
        <dbReference type="ARBA" id="ARBA00004141"/>
    </source>
</evidence>
<comment type="similarity">
    <text evidence="2">Belongs to the peptidase S54 family.</text>
</comment>
<dbReference type="EMBL" id="QLUW01000003">
    <property type="protein sequence ID" value="RAP75548.1"/>
    <property type="molecule type" value="Genomic_DNA"/>
</dbReference>
<feature type="transmembrane region" description="Helical" evidence="7">
    <location>
        <begin position="12"/>
        <end position="32"/>
    </location>
</feature>
<keyword evidence="3 7" id="KW-0812">Transmembrane</keyword>
<dbReference type="PANTHER" id="PTHR43731">
    <property type="entry name" value="RHOMBOID PROTEASE"/>
    <property type="match status" value="1"/>
</dbReference>
<dbReference type="InterPro" id="IPR050925">
    <property type="entry name" value="Rhomboid_protease_S54"/>
</dbReference>
<keyword evidence="10" id="KW-1185">Reference proteome</keyword>
<dbReference type="Gene3D" id="1.20.1540.10">
    <property type="entry name" value="Rhomboid-like"/>
    <property type="match status" value="1"/>
</dbReference>
<evidence type="ECO:0000256" key="4">
    <source>
        <dbReference type="ARBA" id="ARBA00022801"/>
    </source>
</evidence>
<reference evidence="9 10" key="1">
    <citation type="submission" date="2018-06" db="EMBL/GenBank/DDBJ databases">
        <title>Paenibacillus montanisoli sp. nov., isolated from mountain area soil.</title>
        <authorList>
            <person name="Wu M."/>
        </authorList>
    </citation>
    <scope>NUCLEOTIDE SEQUENCE [LARGE SCALE GENOMIC DNA]</scope>
    <source>
        <strain evidence="9 10">RA17</strain>
    </source>
</reference>
<dbReference type="Pfam" id="PF01694">
    <property type="entry name" value="Rhomboid"/>
    <property type="match status" value="1"/>
</dbReference>
<dbReference type="InterPro" id="IPR022764">
    <property type="entry name" value="Peptidase_S54_rhomboid_dom"/>
</dbReference>
<dbReference type="GO" id="GO:0016020">
    <property type="term" value="C:membrane"/>
    <property type="evidence" value="ECO:0007669"/>
    <property type="project" value="UniProtKB-SubCell"/>
</dbReference>
<dbReference type="Proteomes" id="UP000249260">
    <property type="component" value="Unassembled WGS sequence"/>
</dbReference>
<evidence type="ECO:0000256" key="3">
    <source>
        <dbReference type="ARBA" id="ARBA00022692"/>
    </source>
</evidence>
<evidence type="ECO:0000256" key="6">
    <source>
        <dbReference type="ARBA" id="ARBA00023136"/>
    </source>
</evidence>
<evidence type="ECO:0000256" key="7">
    <source>
        <dbReference type="SAM" id="Phobius"/>
    </source>
</evidence>
<dbReference type="GO" id="GO:0006508">
    <property type="term" value="P:proteolysis"/>
    <property type="evidence" value="ECO:0007669"/>
    <property type="project" value="UniProtKB-KW"/>
</dbReference>
<dbReference type="AlphaFoldDB" id="A0A328TYG3"/>
<organism evidence="9 10">
    <name type="scientific">Paenibacillus montanisoli</name>
    <dbReference type="NCBI Taxonomy" id="2081970"/>
    <lineage>
        <taxon>Bacteria</taxon>
        <taxon>Bacillati</taxon>
        <taxon>Bacillota</taxon>
        <taxon>Bacilli</taxon>
        <taxon>Bacillales</taxon>
        <taxon>Paenibacillaceae</taxon>
        <taxon>Paenibacillus</taxon>
    </lineage>
</organism>
<gene>
    <name evidence="9" type="ORF">DL346_19630</name>
</gene>
<dbReference type="RefSeq" id="WP_112883940.1">
    <property type="nucleotide sequence ID" value="NZ_QLUW01000003.1"/>
</dbReference>
<dbReference type="GO" id="GO:0004252">
    <property type="term" value="F:serine-type endopeptidase activity"/>
    <property type="evidence" value="ECO:0007669"/>
    <property type="project" value="InterPro"/>
</dbReference>
<keyword evidence="6 7" id="KW-0472">Membrane</keyword>
<name>A0A328TYG3_9BACL</name>
<dbReference type="PANTHER" id="PTHR43731:SF14">
    <property type="entry name" value="PRESENILIN-ASSOCIATED RHOMBOID-LIKE PROTEIN, MITOCHONDRIAL"/>
    <property type="match status" value="1"/>
</dbReference>
<sequence length="206" mass="23529">MIFLRYESFRSYLRLYPVTAAIIAINLAIYIADRYMLGGILLERGLFYSYRDDNYFSLDEPWRYITAQFLHLNLSHIFFNMFAVLVFAPPLERMLGHVKYLAFYLLCGVVGNLFSAIADSSTAGAGASGAIYGVYGAYLYLALMKRSMDPDSRKTVYTILIFGILYSVFAPGIGLWAHIGGLFAGFVLAYVHDWFLITKRKRRYHP</sequence>
<evidence type="ECO:0000313" key="9">
    <source>
        <dbReference type="EMBL" id="RAP75548.1"/>
    </source>
</evidence>
<dbReference type="OrthoDB" id="9813074at2"/>
<evidence type="ECO:0000259" key="8">
    <source>
        <dbReference type="Pfam" id="PF01694"/>
    </source>
</evidence>
<feature type="transmembrane region" description="Helical" evidence="7">
    <location>
        <begin position="155"/>
        <end position="173"/>
    </location>
</feature>